<accession>A0ACB9MZD5</accession>
<evidence type="ECO:0000313" key="1">
    <source>
        <dbReference type="EMBL" id="KAI4329545.1"/>
    </source>
</evidence>
<reference evidence="2" key="1">
    <citation type="journal article" date="2023" name="Front. Plant Sci.">
        <title>Chromosomal-level genome assembly of Melastoma candidum provides insights into trichome evolution.</title>
        <authorList>
            <person name="Zhong Y."/>
            <person name="Wu W."/>
            <person name="Sun C."/>
            <person name="Zou P."/>
            <person name="Liu Y."/>
            <person name="Dai S."/>
            <person name="Zhou R."/>
        </authorList>
    </citation>
    <scope>NUCLEOTIDE SEQUENCE [LARGE SCALE GENOMIC DNA]</scope>
</reference>
<protein>
    <submittedName>
        <fullName evidence="1">Uncharacterized protein</fullName>
    </submittedName>
</protein>
<proteinExistence type="predicted"/>
<evidence type="ECO:0000313" key="2">
    <source>
        <dbReference type="Proteomes" id="UP001057402"/>
    </source>
</evidence>
<keyword evidence="2" id="KW-1185">Reference proteome</keyword>
<gene>
    <name evidence="1" type="ORF">MLD38_027922</name>
</gene>
<organism evidence="1 2">
    <name type="scientific">Melastoma candidum</name>
    <dbReference type="NCBI Taxonomy" id="119954"/>
    <lineage>
        <taxon>Eukaryota</taxon>
        <taxon>Viridiplantae</taxon>
        <taxon>Streptophyta</taxon>
        <taxon>Embryophyta</taxon>
        <taxon>Tracheophyta</taxon>
        <taxon>Spermatophyta</taxon>
        <taxon>Magnoliopsida</taxon>
        <taxon>eudicotyledons</taxon>
        <taxon>Gunneridae</taxon>
        <taxon>Pentapetalae</taxon>
        <taxon>rosids</taxon>
        <taxon>malvids</taxon>
        <taxon>Myrtales</taxon>
        <taxon>Melastomataceae</taxon>
        <taxon>Melastomatoideae</taxon>
        <taxon>Melastomateae</taxon>
        <taxon>Melastoma</taxon>
    </lineage>
</organism>
<name>A0ACB9MZD5_9MYRT</name>
<sequence>MEKKAVMSSSVAGLVLLCLAAVVHATESPEYEVVHSEPDFEVRLYGESTWMSSSVDGITFREATYLGFHRLFQYIQGANLNNSRIPMTFPVLTSVVPGAEPFHSSPYTVFFYLPAKFQASPPVPLTELHLRSDAWSSRCVAVRKFSGVAREGSITKEMEQLALSLSRSPWANSTSSKSKFAYSIAQYDSPLRLIGRTNEVWVDVDASGSEGCASGSGGMATY</sequence>
<dbReference type="EMBL" id="CM042887">
    <property type="protein sequence ID" value="KAI4329545.1"/>
    <property type="molecule type" value="Genomic_DNA"/>
</dbReference>
<comment type="caution">
    <text evidence="1">The sequence shown here is derived from an EMBL/GenBank/DDBJ whole genome shotgun (WGS) entry which is preliminary data.</text>
</comment>
<dbReference type="Proteomes" id="UP001057402">
    <property type="component" value="Chromosome 8"/>
</dbReference>